<dbReference type="FunFam" id="3.40.50.720:FF:000468">
    <property type="entry name" value="Short-chain dehydrogenase, putative"/>
    <property type="match status" value="1"/>
</dbReference>
<evidence type="ECO:0000256" key="4">
    <source>
        <dbReference type="ARBA" id="ARBA00022824"/>
    </source>
</evidence>
<dbReference type="SUPFAM" id="SSF51735">
    <property type="entry name" value="NAD(P)-binding Rossmann-fold domains"/>
    <property type="match status" value="1"/>
</dbReference>
<evidence type="ECO:0000313" key="14">
    <source>
        <dbReference type="Proteomes" id="UP000230002"/>
    </source>
</evidence>
<evidence type="ECO:0000256" key="1">
    <source>
        <dbReference type="ARBA" id="ARBA00004240"/>
    </source>
</evidence>
<dbReference type="EC" id="1.1.1.102" evidence="9"/>
<evidence type="ECO:0000256" key="8">
    <source>
        <dbReference type="ARBA" id="ARBA00023098"/>
    </source>
</evidence>
<proteinExistence type="predicted"/>
<evidence type="ECO:0000256" key="11">
    <source>
        <dbReference type="ARBA" id="ARBA00048930"/>
    </source>
</evidence>
<gene>
    <name evidence="13" type="ORF">GSI_05454</name>
</gene>
<dbReference type="PRINTS" id="PR00081">
    <property type="entry name" value="GDHRDH"/>
</dbReference>
<evidence type="ECO:0000256" key="3">
    <source>
        <dbReference type="ARBA" id="ARBA00004991"/>
    </source>
</evidence>
<dbReference type="Proteomes" id="UP000230002">
    <property type="component" value="Unassembled WGS sequence"/>
</dbReference>
<dbReference type="InterPro" id="IPR045022">
    <property type="entry name" value="KDSR-like"/>
</dbReference>
<accession>A0A2G8SEL8</accession>
<dbReference type="STRING" id="1077348.A0A2G8SEL8"/>
<dbReference type="GO" id="GO:0006666">
    <property type="term" value="P:3-keto-sphinganine metabolic process"/>
    <property type="evidence" value="ECO:0007669"/>
    <property type="project" value="InterPro"/>
</dbReference>
<evidence type="ECO:0000256" key="6">
    <source>
        <dbReference type="ARBA" id="ARBA00022919"/>
    </source>
</evidence>
<keyword evidence="4" id="KW-0256">Endoplasmic reticulum</keyword>
<dbReference type="CDD" id="cd08939">
    <property type="entry name" value="KDSR-like_SDR_c"/>
    <property type="match status" value="1"/>
</dbReference>
<comment type="function">
    <text evidence="10">Catalyzes the reduction of 3'-oxosphinganine (3-ketodihydrosphingosine/KDS) to sphinganine (dihydrosphingosine/DHS), the second step of de novo sphingolipid biosynthesis.</text>
</comment>
<dbReference type="GO" id="GO:0005789">
    <property type="term" value="C:endoplasmic reticulum membrane"/>
    <property type="evidence" value="ECO:0007669"/>
    <property type="project" value="TreeGrafter"/>
</dbReference>
<reference evidence="13 14" key="1">
    <citation type="journal article" date="2015" name="Sci. Rep.">
        <title>Chromosome-level genome map provides insights into diverse defense mechanisms in the medicinal fungus Ganoderma sinense.</title>
        <authorList>
            <person name="Zhu Y."/>
            <person name="Xu J."/>
            <person name="Sun C."/>
            <person name="Zhou S."/>
            <person name="Xu H."/>
            <person name="Nelson D.R."/>
            <person name="Qian J."/>
            <person name="Song J."/>
            <person name="Luo H."/>
            <person name="Xiang L."/>
            <person name="Li Y."/>
            <person name="Xu Z."/>
            <person name="Ji A."/>
            <person name="Wang L."/>
            <person name="Lu S."/>
            <person name="Hayward A."/>
            <person name="Sun W."/>
            <person name="Li X."/>
            <person name="Schwartz D.C."/>
            <person name="Wang Y."/>
            <person name="Chen S."/>
        </authorList>
    </citation>
    <scope>NUCLEOTIDE SEQUENCE [LARGE SCALE GENOMIC DNA]</scope>
    <source>
        <strain evidence="13 14">ZZ0214-1</strain>
    </source>
</reference>
<keyword evidence="8" id="KW-0443">Lipid metabolism</keyword>
<dbReference type="PANTHER" id="PTHR43550:SF3">
    <property type="entry name" value="3-KETODIHYDROSPHINGOSINE REDUCTASE"/>
    <property type="match status" value="1"/>
</dbReference>
<dbReference type="InterPro" id="IPR036291">
    <property type="entry name" value="NAD(P)-bd_dom_sf"/>
</dbReference>
<feature type="transmembrane region" description="Helical" evidence="12">
    <location>
        <begin position="6"/>
        <end position="27"/>
    </location>
</feature>
<comment type="catalytic activity">
    <reaction evidence="11">
        <text>sphinganine + NADP(+) = 3-oxosphinganine + NADPH + H(+)</text>
        <dbReference type="Rhea" id="RHEA:22640"/>
        <dbReference type="ChEBI" id="CHEBI:15378"/>
        <dbReference type="ChEBI" id="CHEBI:57783"/>
        <dbReference type="ChEBI" id="CHEBI:57817"/>
        <dbReference type="ChEBI" id="CHEBI:58299"/>
        <dbReference type="ChEBI" id="CHEBI:58349"/>
        <dbReference type="EC" id="1.1.1.102"/>
    </reaction>
    <physiologicalReaction direction="right-to-left" evidence="11">
        <dbReference type="Rhea" id="RHEA:22642"/>
    </physiologicalReaction>
</comment>
<comment type="subcellular location">
    <subcellularLocation>
        <location evidence="1">Endoplasmic reticulum</location>
    </subcellularLocation>
</comment>
<evidence type="ECO:0000313" key="13">
    <source>
        <dbReference type="EMBL" id="PIL32209.1"/>
    </source>
</evidence>
<organism evidence="13 14">
    <name type="scientific">Ganoderma sinense ZZ0214-1</name>
    <dbReference type="NCBI Taxonomy" id="1077348"/>
    <lineage>
        <taxon>Eukaryota</taxon>
        <taxon>Fungi</taxon>
        <taxon>Dikarya</taxon>
        <taxon>Basidiomycota</taxon>
        <taxon>Agaricomycotina</taxon>
        <taxon>Agaricomycetes</taxon>
        <taxon>Polyporales</taxon>
        <taxon>Polyporaceae</taxon>
        <taxon>Ganoderma</taxon>
    </lineage>
</organism>
<dbReference type="Pfam" id="PF00106">
    <property type="entry name" value="adh_short"/>
    <property type="match status" value="1"/>
</dbReference>
<evidence type="ECO:0000256" key="10">
    <source>
        <dbReference type="ARBA" id="ARBA00044737"/>
    </source>
</evidence>
<dbReference type="Gene3D" id="3.40.50.720">
    <property type="entry name" value="NAD(P)-binding Rossmann-like Domain"/>
    <property type="match status" value="1"/>
</dbReference>
<dbReference type="GO" id="GO:0047560">
    <property type="term" value="F:3-dehydrosphinganine reductase activity"/>
    <property type="evidence" value="ECO:0007669"/>
    <property type="project" value="UniProtKB-EC"/>
</dbReference>
<comment type="caution">
    <text evidence="13">The sequence shown here is derived from an EMBL/GenBank/DDBJ whole genome shotgun (WGS) entry which is preliminary data.</text>
</comment>
<keyword evidence="6" id="KW-0746">Sphingolipid metabolism</keyword>
<dbReference type="InterPro" id="IPR002347">
    <property type="entry name" value="SDR_fam"/>
</dbReference>
<evidence type="ECO:0000256" key="7">
    <source>
        <dbReference type="ARBA" id="ARBA00023002"/>
    </source>
</evidence>
<dbReference type="OrthoDB" id="10267115at2759"/>
<feature type="transmembrane region" description="Helical" evidence="12">
    <location>
        <begin position="173"/>
        <end position="191"/>
    </location>
</feature>
<keyword evidence="12" id="KW-0812">Transmembrane</keyword>
<comment type="pathway">
    <text evidence="2">Lipid metabolism; sphingolipid metabolism.</text>
</comment>
<evidence type="ECO:0000256" key="2">
    <source>
        <dbReference type="ARBA" id="ARBA00004760"/>
    </source>
</evidence>
<keyword evidence="12" id="KW-1133">Transmembrane helix</keyword>
<dbReference type="PANTHER" id="PTHR43550">
    <property type="entry name" value="3-KETODIHYDROSPHINGOSINE REDUCTASE"/>
    <property type="match status" value="1"/>
</dbReference>
<comment type="pathway">
    <text evidence="3">Sphingolipid metabolism.</text>
</comment>
<sequence>MPLLSPSFAALAALIAILLLVPLNMLFSKKWDPRGKHCFITGGSSGTGLQLAIQLAKRGAHVSIIARDKGRLEKALEEVECARQNSAQVFGAYSFPVDSEEGSAAALKAAADPHGGRCPDALFLCAGMSKPGFFIEQTGETLRNGLQITYGAQAFSALAGAKEMVKQGIKGKIIFVSSVLGFMGIVGYSNYTPGKFAIRGLAETLHSELMLYGIDVHISFPATIFTPSYVEENKIKPKITLKIEETDGGKSPEEIAASILKGIEKGNFHITSDILGDIFRGSTAGSSPRNNYLVDLVYGLIGYIGFPIWRKSVDSMVIAHRGEHQAYLRSKGIPEHLTF</sequence>
<dbReference type="AlphaFoldDB" id="A0A2G8SEL8"/>
<evidence type="ECO:0000256" key="12">
    <source>
        <dbReference type="SAM" id="Phobius"/>
    </source>
</evidence>
<dbReference type="GO" id="GO:0030148">
    <property type="term" value="P:sphingolipid biosynthetic process"/>
    <property type="evidence" value="ECO:0007669"/>
    <property type="project" value="InterPro"/>
</dbReference>
<protein>
    <recommendedName>
        <fullName evidence="9">3-dehydrosphinganine reductase</fullName>
        <ecNumber evidence="9">1.1.1.102</ecNumber>
    </recommendedName>
</protein>
<keyword evidence="12" id="KW-0472">Membrane</keyword>
<evidence type="ECO:0000256" key="5">
    <source>
        <dbReference type="ARBA" id="ARBA00022857"/>
    </source>
</evidence>
<dbReference type="EMBL" id="AYKW01000011">
    <property type="protein sequence ID" value="PIL32209.1"/>
    <property type="molecule type" value="Genomic_DNA"/>
</dbReference>
<name>A0A2G8SEL8_9APHY</name>
<evidence type="ECO:0000256" key="9">
    <source>
        <dbReference type="ARBA" id="ARBA00026112"/>
    </source>
</evidence>
<keyword evidence="5" id="KW-0521">NADP</keyword>
<keyword evidence="7" id="KW-0560">Oxidoreductase</keyword>
<keyword evidence="14" id="KW-1185">Reference proteome</keyword>